<reference evidence="1 2" key="1">
    <citation type="submission" date="2018-09" db="EMBL/GenBank/DDBJ databases">
        <title>A high-quality reference genome of wild soybean provides a powerful tool to mine soybean genomes.</title>
        <authorList>
            <person name="Xie M."/>
            <person name="Chung C.Y.L."/>
            <person name="Li M.-W."/>
            <person name="Wong F.-L."/>
            <person name="Chan T.-F."/>
            <person name="Lam H.-M."/>
        </authorList>
    </citation>
    <scope>NUCLEOTIDE SEQUENCE [LARGE SCALE GENOMIC DNA]</scope>
    <source>
        <strain evidence="2">cv. W05</strain>
        <tissue evidence="1">Hypocotyl of etiolated seedlings</tissue>
    </source>
</reference>
<organism evidence="1 2">
    <name type="scientific">Glycine soja</name>
    <name type="common">Wild soybean</name>
    <dbReference type="NCBI Taxonomy" id="3848"/>
    <lineage>
        <taxon>Eukaryota</taxon>
        <taxon>Viridiplantae</taxon>
        <taxon>Streptophyta</taxon>
        <taxon>Embryophyta</taxon>
        <taxon>Tracheophyta</taxon>
        <taxon>Spermatophyta</taxon>
        <taxon>Magnoliopsida</taxon>
        <taxon>eudicotyledons</taxon>
        <taxon>Gunneridae</taxon>
        <taxon>Pentapetalae</taxon>
        <taxon>rosids</taxon>
        <taxon>fabids</taxon>
        <taxon>Fabales</taxon>
        <taxon>Fabaceae</taxon>
        <taxon>Papilionoideae</taxon>
        <taxon>50 kb inversion clade</taxon>
        <taxon>NPAAA clade</taxon>
        <taxon>indigoferoid/millettioid clade</taxon>
        <taxon>Phaseoleae</taxon>
        <taxon>Glycine</taxon>
        <taxon>Glycine subgen. Soja</taxon>
    </lineage>
</organism>
<proteinExistence type="predicted"/>
<gene>
    <name evidence="1" type="ORF">D0Y65_015016</name>
</gene>
<dbReference type="AlphaFoldDB" id="A0A445KBB5"/>
<keyword evidence="2" id="KW-1185">Reference proteome</keyword>
<evidence type="ECO:0000313" key="2">
    <source>
        <dbReference type="Proteomes" id="UP000289340"/>
    </source>
</evidence>
<name>A0A445KBB5_GLYSO</name>
<dbReference type="Proteomes" id="UP000289340">
    <property type="component" value="Chromosome 6"/>
</dbReference>
<accession>A0A445KBB5</accession>
<sequence>MRNNHYIRDVTITSCKLRRITVRGVNVGTSYNGEVNFLVYGGEKKLPLNLSHFIILWCTLHNLSPPPFFSPSSLPPAIEDDFLQRCTLCTTISTNLETKLPASSL</sequence>
<comment type="caution">
    <text evidence="1">The sequence shown here is derived from an EMBL/GenBank/DDBJ whole genome shotgun (WGS) entry which is preliminary data.</text>
</comment>
<evidence type="ECO:0000313" key="1">
    <source>
        <dbReference type="EMBL" id="RZC08093.1"/>
    </source>
</evidence>
<protein>
    <submittedName>
        <fullName evidence="1">Uncharacterized protein</fullName>
    </submittedName>
</protein>
<dbReference type="EMBL" id="QZWG01000006">
    <property type="protein sequence ID" value="RZC08093.1"/>
    <property type="molecule type" value="Genomic_DNA"/>
</dbReference>